<reference evidence="1 2" key="1">
    <citation type="submission" date="2019-05" db="EMBL/GenBank/DDBJ databases">
        <authorList>
            <consortium name="Pathogen Informatics"/>
        </authorList>
    </citation>
    <scope>NUCLEOTIDE SEQUENCE [LARGE SCALE GENOMIC DNA]</scope>
    <source>
        <strain evidence="1 2">NCTC12204</strain>
    </source>
</reference>
<evidence type="ECO:0000313" key="2">
    <source>
        <dbReference type="Proteomes" id="UP000352698"/>
    </source>
</evidence>
<sequence length="52" mass="6136">MVFRQGNYIISSNITFVYKMNHAFTFLLYPLKQSTNCLFINLYTAFLYTGNL</sequence>
<dbReference type="Proteomes" id="UP000352698">
    <property type="component" value="Unassembled WGS sequence"/>
</dbReference>
<gene>
    <name evidence="1" type="ORF">NCTC12204_00245</name>
</gene>
<evidence type="ECO:0000313" key="1">
    <source>
        <dbReference type="EMBL" id="VTQ58876.1"/>
    </source>
</evidence>
<dbReference type="EMBL" id="CABEEP010000001">
    <property type="protein sequence ID" value="VTQ58876.1"/>
    <property type="molecule type" value="Genomic_DNA"/>
</dbReference>
<name>A0A7Z9DIJ2_ENTHR</name>
<dbReference type="AlphaFoldDB" id="A0A7Z9DIJ2"/>
<protein>
    <submittedName>
        <fullName evidence="1">Uncharacterized protein</fullName>
    </submittedName>
</protein>
<accession>A0A7Z9DIJ2</accession>
<proteinExistence type="predicted"/>
<comment type="caution">
    <text evidence="1">The sequence shown here is derived from an EMBL/GenBank/DDBJ whole genome shotgun (WGS) entry which is preliminary data.</text>
</comment>
<organism evidence="1 2">
    <name type="scientific">Enterococcus hirae</name>
    <dbReference type="NCBI Taxonomy" id="1354"/>
    <lineage>
        <taxon>Bacteria</taxon>
        <taxon>Bacillati</taxon>
        <taxon>Bacillota</taxon>
        <taxon>Bacilli</taxon>
        <taxon>Lactobacillales</taxon>
        <taxon>Enterococcaceae</taxon>
        <taxon>Enterococcus</taxon>
    </lineage>
</organism>